<dbReference type="Gene3D" id="1.10.530.10">
    <property type="match status" value="1"/>
</dbReference>
<dbReference type="EMBL" id="RAWK01000072">
    <property type="protein sequence ID" value="RKH67348.1"/>
    <property type="molecule type" value="Genomic_DNA"/>
</dbReference>
<dbReference type="InterPro" id="IPR008258">
    <property type="entry name" value="Transglycosylase_SLT_dom_1"/>
</dbReference>
<feature type="compositionally biased region" description="Low complexity" evidence="2">
    <location>
        <begin position="114"/>
        <end position="124"/>
    </location>
</feature>
<dbReference type="RefSeq" id="WP_120555872.1">
    <property type="nucleotide sequence ID" value="NZ_RAWK01000072.1"/>
</dbReference>
<accession>A0A3A8QHB1</accession>
<dbReference type="PANTHER" id="PTHR37423:SF2">
    <property type="entry name" value="MEMBRANE-BOUND LYTIC MUREIN TRANSGLYCOSYLASE C"/>
    <property type="match status" value="1"/>
</dbReference>
<comment type="similarity">
    <text evidence="1">Belongs to the transglycosylase Slt family.</text>
</comment>
<organism evidence="4 5">
    <name type="scientific">Corallococcus aberystwythensis</name>
    <dbReference type="NCBI Taxonomy" id="2316722"/>
    <lineage>
        <taxon>Bacteria</taxon>
        <taxon>Pseudomonadati</taxon>
        <taxon>Myxococcota</taxon>
        <taxon>Myxococcia</taxon>
        <taxon>Myxococcales</taxon>
        <taxon>Cystobacterineae</taxon>
        <taxon>Myxococcaceae</taxon>
        <taxon>Corallococcus</taxon>
    </lineage>
</organism>
<dbReference type="SUPFAM" id="SSF53955">
    <property type="entry name" value="Lysozyme-like"/>
    <property type="match status" value="1"/>
</dbReference>
<dbReference type="Pfam" id="PF01464">
    <property type="entry name" value="SLT"/>
    <property type="match status" value="1"/>
</dbReference>
<feature type="domain" description="Transglycosylase SLT" evidence="3">
    <location>
        <begin position="175"/>
        <end position="281"/>
    </location>
</feature>
<dbReference type="AlphaFoldDB" id="A0A3A8QHB1"/>
<feature type="region of interest" description="Disordered" evidence="2">
    <location>
        <begin position="1"/>
        <end position="67"/>
    </location>
</feature>
<feature type="compositionally biased region" description="Gly residues" evidence="2">
    <location>
        <begin position="29"/>
        <end position="41"/>
    </location>
</feature>
<dbReference type="OrthoDB" id="9815002at2"/>
<dbReference type="Proteomes" id="UP000267003">
    <property type="component" value="Unassembled WGS sequence"/>
</dbReference>
<comment type="caution">
    <text evidence="4">The sequence shown here is derived from an EMBL/GenBank/DDBJ whole genome shotgun (WGS) entry which is preliminary data.</text>
</comment>
<reference evidence="5" key="1">
    <citation type="submission" date="2018-09" db="EMBL/GenBank/DDBJ databases">
        <authorList>
            <person name="Livingstone P.G."/>
            <person name="Whitworth D.E."/>
        </authorList>
    </citation>
    <scope>NUCLEOTIDE SEQUENCE [LARGE SCALE GENOMIC DNA]</scope>
    <source>
        <strain evidence="5">AB050A</strain>
    </source>
</reference>
<feature type="region of interest" description="Disordered" evidence="2">
    <location>
        <begin position="102"/>
        <end position="161"/>
    </location>
</feature>
<proteinExistence type="inferred from homology"/>
<dbReference type="InterPro" id="IPR023346">
    <property type="entry name" value="Lysozyme-like_dom_sf"/>
</dbReference>
<name>A0A3A8QHB1_9BACT</name>
<evidence type="ECO:0000313" key="5">
    <source>
        <dbReference type="Proteomes" id="UP000267003"/>
    </source>
</evidence>
<feature type="compositionally biased region" description="Polar residues" evidence="2">
    <location>
        <begin position="147"/>
        <end position="157"/>
    </location>
</feature>
<evidence type="ECO:0000256" key="2">
    <source>
        <dbReference type="SAM" id="MobiDB-lite"/>
    </source>
</evidence>
<evidence type="ECO:0000313" key="4">
    <source>
        <dbReference type="EMBL" id="RKH67348.1"/>
    </source>
</evidence>
<evidence type="ECO:0000259" key="3">
    <source>
        <dbReference type="Pfam" id="PF01464"/>
    </source>
</evidence>
<evidence type="ECO:0000256" key="1">
    <source>
        <dbReference type="ARBA" id="ARBA00007734"/>
    </source>
</evidence>
<keyword evidence="5" id="KW-1185">Reference proteome</keyword>
<dbReference type="PANTHER" id="PTHR37423">
    <property type="entry name" value="SOLUBLE LYTIC MUREIN TRANSGLYCOSYLASE-RELATED"/>
    <property type="match status" value="1"/>
</dbReference>
<gene>
    <name evidence="4" type="ORF">D7W81_14005</name>
</gene>
<sequence>MALSPLRSATTPMSRMSVHDAGSARPGNLQGGAEGPGGSGPMGLKRRTPGPEVLRQDGFDAGPGKGAELGRLLQDTLSALTSIVQLVAQAVPGGAQALQGAQGAQGAAGGKCGSGSPPFSDSSFTPKDAGRPPVALNGNTGVVGPGASQQATASQGGSKLGGNLPAGLEKFRGAIESASAKTGMPAEMLAAQIWQESRGNLEAVSTNGGNGLTDTGLMQVNPNTYGELQAKHPELQGKNLSDPETNILAGAFYMKDMKEQFGSDELALRAYNSGPNGVDKSNPDAIPAGTGDATYVQKVKSFMNTLATGQGTLPA</sequence>
<protein>
    <submittedName>
        <fullName evidence="4">Lytic transglycosylase domain-containing protein</fullName>
    </submittedName>
</protein>